<dbReference type="InterPro" id="IPR001623">
    <property type="entry name" value="DnaJ_domain"/>
</dbReference>
<proteinExistence type="predicted"/>
<dbReference type="AlphaFoldDB" id="A0ABD3DJ70"/>
<feature type="domain" description="J" evidence="1">
    <location>
        <begin position="40"/>
        <end position="104"/>
    </location>
</feature>
<gene>
    <name evidence="2" type="ORF">CASFOL_012724</name>
</gene>
<reference evidence="3" key="1">
    <citation type="journal article" date="2024" name="IScience">
        <title>Strigolactones Initiate the Formation of Haustorium-like Structures in Castilleja.</title>
        <authorList>
            <person name="Buerger M."/>
            <person name="Peterson D."/>
            <person name="Chory J."/>
        </authorList>
    </citation>
    <scope>NUCLEOTIDE SEQUENCE [LARGE SCALE GENOMIC DNA]</scope>
</reference>
<dbReference type="EMBL" id="JAVIJP010000016">
    <property type="protein sequence ID" value="KAL3641909.1"/>
    <property type="molecule type" value="Genomic_DNA"/>
</dbReference>
<dbReference type="SMART" id="SM00271">
    <property type="entry name" value="DnaJ"/>
    <property type="match status" value="1"/>
</dbReference>
<sequence>MVLNEPEKSQLATEICDISTHAIACAKFHHANFRKTPFINWYLVLRVNENADIYVIRKQYHKLALQLHPDKNKHSKAETAFKLVSEAYFCLSDSAKRATFDSQRQNISCTKCNNTTTNITKIRKTLHQETTTTISNLRLKELRNKLKDEANIIEKCLAANATASRRPIEKFGNRTKTELPVFNPSDYYQYNGTPQNRTINHRQMEDLRACFRMGNRCLNDRVSMNSSPVFQCRSERVSINNSPVFQYRSERVSFMSSCASTRAMIGTKNQN</sequence>
<organism evidence="2 3">
    <name type="scientific">Castilleja foliolosa</name>
    <dbReference type="NCBI Taxonomy" id="1961234"/>
    <lineage>
        <taxon>Eukaryota</taxon>
        <taxon>Viridiplantae</taxon>
        <taxon>Streptophyta</taxon>
        <taxon>Embryophyta</taxon>
        <taxon>Tracheophyta</taxon>
        <taxon>Spermatophyta</taxon>
        <taxon>Magnoliopsida</taxon>
        <taxon>eudicotyledons</taxon>
        <taxon>Gunneridae</taxon>
        <taxon>Pentapetalae</taxon>
        <taxon>asterids</taxon>
        <taxon>lamiids</taxon>
        <taxon>Lamiales</taxon>
        <taxon>Orobanchaceae</taxon>
        <taxon>Pedicularideae</taxon>
        <taxon>Castillejinae</taxon>
        <taxon>Castilleja</taxon>
    </lineage>
</organism>
<dbReference type="PRINTS" id="PR00625">
    <property type="entry name" value="JDOMAIN"/>
</dbReference>
<comment type="caution">
    <text evidence="2">The sequence shown here is derived from an EMBL/GenBank/DDBJ whole genome shotgun (WGS) entry which is preliminary data.</text>
</comment>
<name>A0ABD3DJ70_9LAMI</name>
<evidence type="ECO:0000313" key="2">
    <source>
        <dbReference type="EMBL" id="KAL3641909.1"/>
    </source>
</evidence>
<evidence type="ECO:0000259" key="1">
    <source>
        <dbReference type="PROSITE" id="PS50076"/>
    </source>
</evidence>
<dbReference type="PANTHER" id="PTHR44137">
    <property type="entry name" value="BNAC03G44070D PROTEIN"/>
    <property type="match status" value="1"/>
</dbReference>
<dbReference type="Pfam" id="PF00226">
    <property type="entry name" value="DnaJ"/>
    <property type="match status" value="1"/>
</dbReference>
<keyword evidence="3" id="KW-1185">Reference proteome</keyword>
<protein>
    <recommendedName>
        <fullName evidence="1">J domain-containing protein</fullName>
    </recommendedName>
</protein>
<dbReference type="Proteomes" id="UP001632038">
    <property type="component" value="Unassembled WGS sequence"/>
</dbReference>
<dbReference type="SUPFAM" id="SSF46565">
    <property type="entry name" value="Chaperone J-domain"/>
    <property type="match status" value="1"/>
</dbReference>
<dbReference type="CDD" id="cd06257">
    <property type="entry name" value="DnaJ"/>
    <property type="match status" value="1"/>
</dbReference>
<dbReference type="InterPro" id="IPR036869">
    <property type="entry name" value="J_dom_sf"/>
</dbReference>
<evidence type="ECO:0000313" key="3">
    <source>
        <dbReference type="Proteomes" id="UP001632038"/>
    </source>
</evidence>
<dbReference type="PANTHER" id="PTHR44137:SF13">
    <property type="entry name" value="CHAPERONE DNAJ-DOMAIN SUPERFAMILY PROTEIN"/>
    <property type="match status" value="1"/>
</dbReference>
<accession>A0ABD3DJ70</accession>
<dbReference type="Gene3D" id="1.10.287.110">
    <property type="entry name" value="DnaJ domain"/>
    <property type="match status" value="1"/>
</dbReference>
<dbReference type="PROSITE" id="PS50076">
    <property type="entry name" value="DNAJ_2"/>
    <property type="match status" value="1"/>
</dbReference>